<gene>
    <name evidence="3" type="ORF">I7412_39825</name>
</gene>
<evidence type="ECO:0008006" key="5">
    <source>
        <dbReference type="Google" id="ProtNLM"/>
    </source>
</evidence>
<feature type="transmembrane region" description="Helical" evidence="2">
    <location>
        <begin position="116"/>
        <end position="133"/>
    </location>
</feature>
<feature type="transmembrane region" description="Helical" evidence="2">
    <location>
        <begin position="49"/>
        <end position="73"/>
    </location>
</feature>
<keyword evidence="2" id="KW-0472">Membrane</keyword>
<keyword evidence="2" id="KW-0812">Transmembrane</keyword>
<comment type="caution">
    <text evidence="3">The sequence shown here is derived from an EMBL/GenBank/DDBJ whole genome shotgun (WGS) entry which is preliminary data.</text>
</comment>
<evidence type="ECO:0000313" key="3">
    <source>
        <dbReference type="EMBL" id="MBL7633200.1"/>
    </source>
</evidence>
<organism evidence="3 4">
    <name type="scientific">Frankia nepalensis</name>
    <dbReference type="NCBI Taxonomy" id="1836974"/>
    <lineage>
        <taxon>Bacteria</taxon>
        <taxon>Bacillati</taxon>
        <taxon>Actinomycetota</taxon>
        <taxon>Actinomycetes</taxon>
        <taxon>Frankiales</taxon>
        <taxon>Frankiaceae</taxon>
        <taxon>Frankia</taxon>
    </lineage>
</organism>
<keyword evidence="4" id="KW-1185">Reference proteome</keyword>
<keyword evidence="2" id="KW-1133">Transmembrane helix</keyword>
<dbReference type="EMBL" id="JAEACQ010000376">
    <property type="protein sequence ID" value="MBL7633200.1"/>
    <property type="molecule type" value="Genomic_DNA"/>
</dbReference>
<sequence>MGTGESPGAEKPGARARKARAPRTGAQEEKRAGSPVRVTLAAFAAAPRALAAAAVLVAAQGLLLVGLGVLQVVRGFGRDIDDLGRAEFGGVISLFGGVVVLALARTLVVNRAASKSPVIVIQLLCLPVGWAMADNGLYGYGIPLLVVAAAILGLLALNGLRHRDAPPTP</sequence>
<feature type="transmembrane region" description="Helical" evidence="2">
    <location>
        <begin position="85"/>
        <end position="104"/>
    </location>
</feature>
<feature type="region of interest" description="Disordered" evidence="1">
    <location>
        <begin position="1"/>
        <end position="32"/>
    </location>
</feature>
<proteinExistence type="predicted"/>
<accession>A0A937RN10</accession>
<feature type="transmembrane region" description="Helical" evidence="2">
    <location>
        <begin position="139"/>
        <end position="160"/>
    </location>
</feature>
<dbReference type="Proteomes" id="UP000604475">
    <property type="component" value="Unassembled WGS sequence"/>
</dbReference>
<dbReference type="RefSeq" id="WP_203004875.1">
    <property type="nucleotide sequence ID" value="NZ_JADWYU010000202.1"/>
</dbReference>
<reference evidence="3" key="1">
    <citation type="submission" date="2020-12" db="EMBL/GenBank/DDBJ databases">
        <title>Genomic characterization of non-nitrogen-fixing Frankia strains.</title>
        <authorList>
            <person name="Carlos-Shanley C."/>
            <person name="Guerra T."/>
            <person name="Hahn D."/>
        </authorList>
    </citation>
    <scope>NUCLEOTIDE SEQUENCE</scope>
    <source>
        <strain evidence="3">CN6</strain>
    </source>
</reference>
<evidence type="ECO:0000256" key="2">
    <source>
        <dbReference type="SAM" id="Phobius"/>
    </source>
</evidence>
<dbReference type="AlphaFoldDB" id="A0A937RN10"/>
<protein>
    <recommendedName>
        <fullName evidence="5">Integral membrane protein</fullName>
    </recommendedName>
</protein>
<evidence type="ECO:0000313" key="4">
    <source>
        <dbReference type="Proteomes" id="UP000604475"/>
    </source>
</evidence>
<evidence type="ECO:0000256" key="1">
    <source>
        <dbReference type="SAM" id="MobiDB-lite"/>
    </source>
</evidence>
<name>A0A937RN10_9ACTN</name>